<evidence type="ECO:0000256" key="4">
    <source>
        <dbReference type="ARBA" id="ARBA00012568"/>
    </source>
</evidence>
<reference evidence="15 16" key="1">
    <citation type="submission" date="2016-07" db="EMBL/GenBank/DDBJ databases">
        <authorList>
            <person name="Lefevre C.T."/>
        </authorList>
    </citation>
    <scope>NUCLEOTIDE SEQUENCE [LARGE SCALE GENOMIC DNA]</scope>
    <source>
        <strain evidence="15">PR1</strain>
    </source>
</reference>
<evidence type="ECO:0000259" key="14">
    <source>
        <dbReference type="Pfam" id="PF00561"/>
    </source>
</evidence>
<proteinExistence type="inferred from homology"/>
<dbReference type="EMBL" id="FLYE01000034">
    <property type="protein sequence ID" value="SCA56998.1"/>
    <property type="molecule type" value="Genomic_DNA"/>
</dbReference>
<dbReference type="InterPro" id="IPR005944">
    <property type="entry name" value="Pro_iminopeptidase"/>
</dbReference>
<evidence type="ECO:0000256" key="10">
    <source>
        <dbReference type="ARBA" id="ARBA00029605"/>
    </source>
</evidence>
<dbReference type="InterPro" id="IPR002410">
    <property type="entry name" value="Peptidase_S33"/>
</dbReference>
<dbReference type="GO" id="GO:0004177">
    <property type="term" value="F:aminopeptidase activity"/>
    <property type="evidence" value="ECO:0007669"/>
    <property type="project" value="UniProtKB-UniRule"/>
</dbReference>
<dbReference type="EC" id="3.4.11.5" evidence="4 11"/>
<dbReference type="Proteomes" id="UP000231658">
    <property type="component" value="Unassembled WGS sequence"/>
</dbReference>
<comment type="subcellular location">
    <subcellularLocation>
        <location evidence="2 11">Cytoplasm</location>
    </subcellularLocation>
</comment>
<dbReference type="InterPro" id="IPR029058">
    <property type="entry name" value="AB_hydrolase_fold"/>
</dbReference>
<feature type="domain" description="AB hydrolase-1" evidence="14">
    <location>
        <begin position="41"/>
        <end position="300"/>
    </location>
</feature>
<evidence type="ECO:0000256" key="13">
    <source>
        <dbReference type="RuleBase" id="RU003421"/>
    </source>
</evidence>
<keyword evidence="9 11" id="KW-0378">Hydrolase</keyword>
<dbReference type="PANTHER" id="PTHR43722">
    <property type="entry name" value="PROLINE IMINOPEPTIDASE"/>
    <property type="match status" value="1"/>
</dbReference>
<dbReference type="PRINTS" id="PR00793">
    <property type="entry name" value="PROAMNOPTASE"/>
</dbReference>
<dbReference type="AlphaFoldDB" id="A0A1C3RI91"/>
<dbReference type="STRING" id="1867952.MTBPR1_40021"/>
<dbReference type="NCBIfam" id="TIGR01249">
    <property type="entry name" value="pro_imino_pep_1"/>
    <property type="match status" value="1"/>
</dbReference>
<keyword evidence="7 11" id="KW-0963">Cytoplasm</keyword>
<evidence type="ECO:0000256" key="1">
    <source>
        <dbReference type="ARBA" id="ARBA00001585"/>
    </source>
</evidence>
<dbReference type="PANTHER" id="PTHR43722:SF1">
    <property type="entry name" value="PROLINE IMINOPEPTIDASE"/>
    <property type="match status" value="1"/>
</dbReference>
<evidence type="ECO:0000313" key="15">
    <source>
        <dbReference type="EMBL" id="SCA56998.1"/>
    </source>
</evidence>
<feature type="active site" evidence="12">
    <location>
        <position position="267"/>
    </location>
</feature>
<evidence type="ECO:0000256" key="8">
    <source>
        <dbReference type="ARBA" id="ARBA00022670"/>
    </source>
</evidence>
<keyword evidence="16" id="KW-1185">Reference proteome</keyword>
<dbReference type="InterPro" id="IPR000073">
    <property type="entry name" value="AB_hydrolase_1"/>
</dbReference>
<feature type="active site" description="Nucleophile" evidence="12">
    <location>
        <position position="115"/>
    </location>
</feature>
<comment type="catalytic activity">
    <reaction evidence="1 11 13">
        <text>Release of N-terminal proline from a peptide.</text>
        <dbReference type="EC" id="3.4.11.5"/>
    </reaction>
</comment>
<dbReference type="Pfam" id="PF00561">
    <property type="entry name" value="Abhydrolase_1"/>
    <property type="match status" value="1"/>
</dbReference>
<dbReference type="PRINTS" id="PR00111">
    <property type="entry name" value="ABHYDROLASE"/>
</dbReference>
<dbReference type="PIRSF" id="PIRSF006431">
    <property type="entry name" value="Pept_S33"/>
    <property type="match status" value="1"/>
</dbReference>
<comment type="similarity">
    <text evidence="3 11 13">Belongs to the peptidase S33 family.</text>
</comment>
<protein>
    <recommendedName>
        <fullName evidence="5 11">Proline iminopeptidase</fullName>
        <shortName evidence="11">PIP</shortName>
        <ecNumber evidence="4 11">3.4.11.5</ecNumber>
    </recommendedName>
    <alternativeName>
        <fullName evidence="10 11">Prolyl aminopeptidase</fullName>
    </alternativeName>
</protein>
<accession>A0A1C3RI91</accession>
<dbReference type="OrthoDB" id="9796770at2"/>
<evidence type="ECO:0000256" key="6">
    <source>
        <dbReference type="ARBA" id="ARBA00022438"/>
    </source>
</evidence>
<evidence type="ECO:0000256" key="5">
    <source>
        <dbReference type="ARBA" id="ARBA00021843"/>
    </source>
</evidence>
<dbReference type="SUPFAM" id="SSF53474">
    <property type="entry name" value="alpha/beta-Hydrolases"/>
    <property type="match status" value="1"/>
</dbReference>
<keyword evidence="6 11" id="KW-0031">Aminopeptidase</keyword>
<dbReference type="Gene3D" id="3.40.50.1820">
    <property type="entry name" value="alpha/beta hydrolase"/>
    <property type="match status" value="1"/>
</dbReference>
<feature type="active site" description="Proton donor" evidence="12">
    <location>
        <position position="295"/>
    </location>
</feature>
<dbReference type="RefSeq" id="WP_069189069.1">
    <property type="nucleotide sequence ID" value="NZ_FLYE01000034.1"/>
</dbReference>
<keyword evidence="8 11" id="KW-0645">Protease</keyword>
<evidence type="ECO:0000256" key="7">
    <source>
        <dbReference type="ARBA" id="ARBA00022490"/>
    </source>
</evidence>
<name>A0A1C3RI91_9PROT</name>
<dbReference type="GO" id="GO:0005737">
    <property type="term" value="C:cytoplasm"/>
    <property type="evidence" value="ECO:0007669"/>
    <property type="project" value="UniProtKB-SubCell"/>
</dbReference>
<evidence type="ECO:0000313" key="16">
    <source>
        <dbReference type="Proteomes" id="UP000231658"/>
    </source>
</evidence>
<organism evidence="15 16">
    <name type="scientific">Candidatus Terasakiella magnetica</name>
    <dbReference type="NCBI Taxonomy" id="1867952"/>
    <lineage>
        <taxon>Bacteria</taxon>
        <taxon>Pseudomonadati</taxon>
        <taxon>Pseudomonadota</taxon>
        <taxon>Alphaproteobacteria</taxon>
        <taxon>Rhodospirillales</taxon>
        <taxon>Terasakiellaceae</taxon>
        <taxon>Terasakiella</taxon>
    </lineage>
</organism>
<evidence type="ECO:0000256" key="2">
    <source>
        <dbReference type="ARBA" id="ARBA00004496"/>
    </source>
</evidence>
<evidence type="ECO:0000256" key="12">
    <source>
        <dbReference type="PIRSR" id="PIRSR006431-1"/>
    </source>
</evidence>
<evidence type="ECO:0000256" key="11">
    <source>
        <dbReference type="PIRNR" id="PIRNR006431"/>
    </source>
</evidence>
<gene>
    <name evidence="15" type="primary">pip</name>
    <name evidence="15" type="ORF">MTBPR1_40021</name>
</gene>
<dbReference type="GO" id="GO:0006508">
    <property type="term" value="P:proteolysis"/>
    <property type="evidence" value="ECO:0007669"/>
    <property type="project" value="UniProtKB-KW"/>
</dbReference>
<sequence>MPFTRGSDLFPAITPNQSGMLDVGDGHHVYWEECGNPQGVALIFLHGGPGAGCSSIHRRFFDPKHYRIILMDQRGCGRSTPTAAIENNTTDHLIDDLEQLRTLLEIERWFIFGGSWGSTLALAYGVAHPKRCRGFILRGIFMGQPYECDWFLNRMGTFQPEAARAFSSFLPLEERRDLLNNYIRRLNHPDPDIHLPAAHAWSSYEEACATLLPYHGSSNPDPVSTLCLARLEAHYFKHQFFMEEDYLLNNLHRITHLPCIIVQGRYDTVCPPVTAEHLSQAWAKAQYIVIPDAGHSALESGIRAALINATQAFKAVSD</sequence>
<evidence type="ECO:0000256" key="9">
    <source>
        <dbReference type="ARBA" id="ARBA00022801"/>
    </source>
</evidence>
<evidence type="ECO:0000256" key="3">
    <source>
        <dbReference type="ARBA" id="ARBA00010088"/>
    </source>
</evidence>